<dbReference type="EMBL" id="CP134213">
    <property type="protein sequence ID" value="WND23530.1"/>
    <property type="molecule type" value="Genomic_DNA"/>
</dbReference>
<reference evidence="2 3" key="1">
    <citation type="submission" date="2023-09" db="EMBL/GenBank/DDBJ databases">
        <title>The genome sequence of Streptomyces anthocyanicus.</title>
        <authorList>
            <person name="Mo P."/>
        </authorList>
    </citation>
    <scope>NUCLEOTIDE SEQUENCE [LARGE SCALE GENOMIC DNA]</scope>
    <source>
        <strain evidence="2 3">JCM 4387</strain>
    </source>
</reference>
<dbReference type="Proteomes" id="UP001249394">
    <property type="component" value="Chromosome"/>
</dbReference>
<gene>
    <name evidence="2" type="ORF">RI060_42170</name>
</gene>
<evidence type="ECO:0000313" key="2">
    <source>
        <dbReference type="EMBL" id="WND23530.1"/>
    </source>
</evidence>
<name>A0ABY9UKZ0_STRVL</name>
<proteinExistence type="predicted"/>
<organism evidence="2 3">
    <name type="scientific">Streptomyces violaceus</name>
    <name type="common">Streptomyces venezuelae</name>
    <dbReference type="NCBI Taxonomy" id="1936"/>
    <lineage>
        <taxon>Bacteria</taxon>
        <taxon>Bacillati</taxon>
        <taxon>Actinomycetota</taxon>
        <taxon>Actinomycetes</taxon>
        <taxon>Kitasatosporales</taxon>
        <taxon>Streptomycetaceae</taxon>
        <taxon>Streptomyces</taxon>
    </lineage>
</organism>
<evidence type="ECO:0000256" key="1">
    <source>
        <dbReference type="SAM" id="MobiDB-lite"/>
    </source>
</evidence>
<sequence length="104" mass="11594">MRELGVLCSWAERSHLIKDAAARLYNGRAVVLDEAVRVVEEELPSFALPVLNAHAQPPAAQDLYAGSLQERWTALVTASHTWPLLKQKPGPAAWPEQETRSPWQ</sequence>
<feature type="region of interest" description="Disordered" evidence="1">
    <location>
        <begin position="85"/>
        <end position="104"/>
    </location>
</feature>
<evidence type="ECO:0000313" key="3">
    <source>
        <dbReference type="Proteomes" id="UP001249394"/>
    </source>
</evidence>
<protein>
    <submittedName>
        <fullName evidence="2">Uncharacterized protein</fullName>
    </submittedName>
</protein>
<accession>A0ABY9UKZ0</accession>
<keyword evidence="3" id="KW-1185">Reference proteome</keyword>